<name>A0ABU8SB70_9SPHN</name>
<reference evidence="1 2" key="1">
    <citation type="submission" date="2024-03" db="EMBL/GenBank/DDBJ databases">
        <authorList>
            <person name="Jo J.-H."/>
        </authorList>
    </citation>
    <scope>NUCLEOTIDE SEQUENCE [LARGE SCALE GENOMIC DNA]</scope>
    <source>
        <strain evidence="1 2">AS3R-12</strain>
    </source>
</reference>
<accession>A0ABU8SB70</accession>
<comment type="caution">
    <text evidence="1">The sequence shown here is derived from an EMBL/GenBank/DDBJ whole genome shotgun (WGS) entry which is preliminary data.</text>
</comment>
<evidence type="ECO:0000313" key="2">
    <source>
        <dbReference type="Proteomes" id="UP001379235"/>
    </source>
</evidence>
<evidence type="ECO:0000313" key="1">
    <source>
        <dbReference type="EMBL" id="MEJ6011174.1"/>
    </source>
</evidence>
<dbReference type="Proteomes" id="UP001379235">
    <property type="component" value="Unassembled WGS sequence"/>
</dbReference>
<gene>
    <name evidence="1" type="ORF">WG900_14720</name>
</gene>
<organism evidence="1 2">
    <name type="scientific">Novosphingobium aquae</name>
    <dbReference type="NCBI Taxonomy" id="3133435"/>
    <lineage>
        <taxon>Bacteria</taxon>
        <taxon>Pseudomonadati</taxon>
        <taxon>Pseudomonadota</taxon>
        <taxon>Alphaproteobacteria</taxon>
        <taxon>Sphingomonadales</taxon>
        <taxon>Sphingomonadaceae</taxon>
        <taxon>Novosphingobium</taxon>
    </lineage>
</organism>
<proteinExistence type="predicted"/>
<sequence length="100" mass="11179">MVIEPFPVNGCELPHEWHDRTIRHCANRSAKLACSGEADIPLLQELHTHRAMLERIDAVTLGIFIPVEVMLERTIVLGDRCRIIAWPASFRGPASRAPSA</sequence>
<dbReference type="RefSeq" id="WP_339968108.1">
    <property type="nucleotide sequence ID" value="NZ_JBBHJY010000007.1"/>
</dbReference>
<keyword evidence="2" id="KW-1185">Reference proteome</keyword>
<protein>
    <submittedName>
        <fullName evidence="1">Uncharacterized protein</fullName>
    </submittedName>
</protein>
<dbReference type="EMBL" id="JBBHJY010000007">
    <property type="protein sequence ID" value="MEJ6011174.1"/>
    <property type="molecule type" value="Genomic_DNA"/>
</dbReference>